<dbReference type="InterPro" id="IPR051240">
    <property type="entry name" value="Mito_RNA-Proc/Resp"/>
</dbReference>
<keyword evidence="1" id="KW-0677">Repeat</keyword>
<dbReference type="EMBL" id="LSRX01000566">
    <property type="protein sequence ID" value="OLP93841.1"/>
    <property type="molecule type" value="Genomic_DNA"/>
</dbReference>
<dbReference type="Gene3D" id="1.25.40.10">
    <property type="entry name" value="Tetratricopeptide repeat domain"/>
    <property type="match status" value="2"/>
</dbReference>
<dbReference type="InterPro" id="IPR002885">
    <property type="entry name" value="PPR_rpt"/>
</dbReference>
<dbReference type="OrthoDB" id="412590at2759"/>
<dbReference type="PANTHER" id="PTHR47933">
    <property type="entry name" value="PENTATRICOPEPTIDE REPEAT-CONTAINING PROTEIN 1, MITOCHONDRIAL"/>
    <property type="match status" value="1"/>
</dbReference>
<proteinExistence type="predicted"/>
<dbReference type="InterPro" id="IPR011990">
    <property type="entry name" value="TPR-like_helical_dom_sf"/>
</dbReference>
<feature type="repeat" description="PPR" evidence="2">
    <location>
        <begin position="314"/>
        <end position="348"/>
    </location>
</feature>
<dbReference type="AlphaFoldDB" id="A0A1Q9DF77"/>
<evidence type="ECO:0000256" key="1">
    <source>
        <dbReference type="ARBA" id="ARBA00022737"/>
    </source>
</evidence>
<name>A0A1Q9DF77_SYMMI</name>
<accession>A0A1Q9DF77</accession>
<dbReference type="Pfam" id="PF01535">
    <property type="entry name" value="PPR"/>
    <property type="match status" value="2"/>
</dbReference>
<dbReference type="Proteomes" id="UP000186817">
    <property type="component" value="Unassembled WGS sequence"/>
</dbReference>
<dbReference type="GO" id="GO:0003729">
    <property type="term" value="F:mRNA binding"/>
    <property type="evidence" value="ECO:0007669"/>
    <property type="project" value="TreeGrafter"/>
</dbReference>
<keyword evidence="4" id="KW-1185">Reference proteome</keyword>
<reference evidence="3 4" key="1">
    <citation type="submission" date="2016-02" db="EMBL/GenBank/DDBJ databases">
        <title>Genome analysis of coral dinoflagellate symbionts highlights evolutionary adaptations to a symbiotic lifestyle.</title>
        <authorList>
            <person name="Aranda M."/>
            <person name="Li Y."/>
            <person name="Liew Y.J."/>
            <person name="Baumgarten S."/>
            <person name="Simakov O."/>
            <person name="Wilson M."/>
            <person name="Piel J."/>
            <person name="Ashoor H."/>
            <person name="Bougouffa S."/>
            <person name="Bajic V.B."/>
            <person name="Ryu T."/>
            <person name="Ravasi T."/>
            <person name="Bayer T."/>
            <person name="Micklem G."/>
            <person name="Kim H."/>
            <person name="Bhak J."/>
            <person name="Lajeunesse T.C."/>
            <person name="Voolstra C.R."/>
        </authorList>
    </citation>
    <scope>NUCLEOTIDE SEQUENCE [LARGE SCALE GENOMIC DNA]</scope>
    <source>
        <strain evidence="3 4">CCMP2467</strain>
    </source>
</reference>
<sequence length="433" mass="47444">MLRSRLGAWVTQRAIWLLWELPTESLQRDEAGVTAINTALLMQDMRKELGVPEKIDVSLVHAVRAEELMNRAFDVSALCGTSTKDQIVIGAECAEHIFDILRHKRKVDHCVQTELSHYLLHKSGMSVGDWSGRQQWLSKVAWGGGVRAPPKGGLALPELSQERQPEPLLVAGPPLADSMSFSAGITACDLAGRWEMGVQLFSRMHCERILRDVLAFNAVLSSVARVGQWEPVLMLLQEMCSAEVTPDAFSRSAAISACAAGGRWEVALKELQRPGSSANTAVFNAAMSALQRAGLWQRVLELLMDLPKKNLEADSISFNVAISACEGAGMWQGALELLKKMSRAELRRNEITWNAAVRALQQGTQWQLALDLLAQATPKGKKGAADAEVMILSLAFATSEQGGHSVAAQHLLQLAESVDVRDLLRLWLREEDG</sequence>
<evidence type="ECO:0000313" key="4">
    <source>
        <dbReference type="Proteomes" id="UP000186817"/>
    </source>
</evidence>
<organism evidence="3 4">
    <name type="scientific">Symbiodinium microadriaticum</name>
    <name type="common">Dinoflagellate</name>
    <name type="synonym">Zooxanthella microadriatica</name>
    <dbReference type="NCBI Taxonomy" id="2951"/>
    <lineage>
        <taxon>Eukaryota</taxon>
        <taxon>Sar</taxon>
        <taxon>Alveolata</taxon>
        <taxon>Dinophyceae</taxon>
        <taxon>Suessiales</taxon>
        <taxon>Symbiodiniaceae</taxon>
        <taxon>Symbiodinium</taxon>
    </lineage>
</organism>
<feature type="repeat" description="PPR" evidence="2">
    <location>
        <begin position="212"/>
        <end position="246"/>
    </location>
</feature>
<dbReference type="PANTHER" id="PTHR47933:SF11">
    <property type="entry name" value="PENTATRICOPEPTIDE REPEAT-CONTAINING PROTEIN 2"/>
    <property type="match status" value="1"/>
</dbReference>
<dbReference type="NCBIfam" id="TIGR00756">
    <property type="entry name" value="PPR"/>
    <property type="match status" value="1"/>
</dbReference>
<comment type="caution">
    <text evidence="3">The sequence shown here is derived from an EMBL/GenBank/DDBJ whole genome shotgun (WGS) entry which is preliminary data.</text>
</comment>
<protein>
    <submittedName>
        <fullName evidence="3">Pentatricopeptide repeat-containing protein, chloroplastic</fullName>
    </submittedName>
</protein>
<dbReference type="PROSITE" id="PS51375">
    <property type="entry name" value="PPR"/>
    <property type="match status" value="2"/>
</dbReference>
<evidence type="ECO:0000256" key="2">
    <source>
        <dbReference type="PROSITE-ProRule" id="PRU00708"/>
    </source>
</evidence>
<evidence type="ECO:0000313" key="3">
    <source>
        <dbReference type="EMBL" id="OLP93841.1"/>
    </source>
</evidence>
<gene>
    <name evidence="3" type="ORF">AK812_SmicGene24214</name>
</gene>